<protein>
    <submittedName>
        <fullName evidence="1">Uncharacterized protein</fullName>
    </submittedName>
</protein>
<dbReference type="EMBL" id="LR026964">
    <property type="protein sequence ID" value="VBB72501.1"/>
    <property type="molecule type" value="Genomic_DNA"/>
</dbReference>
<name>A0ABY6RW05_PODCO</name>
<proteinExistence type="predicted"/>
<dbReference type="Proteomes" id="UP000280685">
    <property type="component" value="Chromosome 1"/>
</dbReference>
<evidence type="ECO:0000313" key="2">
    <source>
        <dbReference type="Proteomes" id="UP000280685"/>
    </source>
</evidence>
<evidence type="ECO:0000313" key="1">
    <source>
        <dbReference type="EMBL" id="VBB72501.1"/>
    </source>
</evidence>
<accession>A0ABY6RW05</accession>
<organism evidence="1 2">
    <name type="scientific">Podospora comata</name>
    <dbReference type="NCBI Taxonomy" id="48703"/>
    <lineage>
        <taxon>Eukaryota</taxon>
        <taxon>Fungi</taxon>
        <taxon>Dikarya</taxon>
        <taxon>Ascomycota</taxon>
        <taxon>Pezizomycotina</taxon>
        <taxon>Sordariomycetes</taxon>
        <taxon>Sordariomycetidae</taxon>
        <taxon>Sordariales</taxon>
        <taxon>Podosporaceae</taxon>
        <taxon>Podospora</taxon>
    </lineage>
</organism>
<sequence length="37" mass="4088">MTCLHQHLESLFPPDRILFLAFLGLGVDVPALSHEIG</sequence>
<gene>
    <name evidence="1" type="ORF">PODCO_110375</name>
</gene>
<reference evidence="1" key="1">
    <citation type="submission" date="2018-02" db="EMBL/GenBank/DDBJ databases">
        <authorList>
            <person name="Silar P."/>
        </authorList>
    </citation>
    <scope>NUCLEOTIDE SEQUENCE [LARGE SCALE GENOMIC DNA]</scope>
    <source>
        <strain evidence="1">T</strain>
    </source>
</reference>
<keyword evidence="2" id="KW-1185">Reference proteome</keyword>